<feature type="chain" id="PRO_5013081883" description="DUF732 domain-containing protein" evidence="1">
    <location>
        <begin position="30"/>
        <end position="109"/>
    </location>
</feature>
<dbReference type="PROSITE" id="PS51318">
    <property type="entry name" value="TAT"/>
    <property type="match status" value="1"/>
</dbReference>
<organism evidence="3 4">
    <name type="scientific">Mycobacterium avium</name>
    <dbReference type="NCBI Taxonomy" id="1764"/>
    <lineage>
        <taxon>Bacteria</taxon>
        <taxon>Bacillati</taxon>
        <taxon>Actinomycetota</taxon>
        <taxon>Actinomycetes</taxon>
        <taxon>Mycobacteriales</taxon>
        <taxon>Mycobacteriaceae</taxon>
        <taxon>Mycobacterium</taxon>
        <taxon>Mycobacterium avium complex (MAC)</taxon>
    </lineage>
</organism>
<reference evidence="3 4" key="1">
    <citation type="submission" date="2017-08" db="EMBL/GenBank/DDBJ databases">
        <title>Phylogenetic analysis of Mycobacterium avium complex whole genomes.</title>
        <authorList>
            <person name="Caverly L.J."/>
            <person name="Spilker T."/>
            <person name="Lipuma J."/>
        </authorList>
    </citation>
    <scope>NUCLEOTIDE SEQUENCE [LARGE SCALE GENOMIC DNA]</scope>
    <source>
        <strain evidence="3 4">FLAC0165</strain>
    </source>
</reference>
<dbReference type="InterPro" id="IPR006311">
    <property type="entry name" value="TAT_signal"/>
</dbReference>
<sequence>MSRRYAIRITTAALAAAATLGATAGTASAWPIPITPEQQNFINQARGAGYPGSDDQVLQAGLYGCQLLMTGRGTQGATDTIAAQNGVDPAQAGALVRIAHGILCTSARG</sequence>
<feature type="signal peptide" evidence="1">
    <location>
        <begin position="1"/>
        <end position="29"/>
    </location>
</feature>
<dbReference type="Pfam" id="PF05305">
    <property type="entry name" value="DUF732"/>
    <property type="match status" value="1"/>
</dbReference>
<dbReference type="InterPro" id="IPR007969">
    <property type="entry name" value="DUF732"/>
</dbReference>
<evidence type="ECO:0000313" key="3">
    <source>
        <dbReference type="EMBL" id="PBA23587.1"/>
    </source>
</evidence>
<evidence type="ECO:0000256" key="1">
    <source>
        <dbReference type="SAM" id="SignalP"/>
    </source>
</evidence>
<evidence type="ECO:0000259" key="2">
    <source>
        <dbReference type="Pfam" id="PF05305"/>
    </source>
</evidence>
<protein>
    <recommendedName>
        <fullName evidence="2">DUF732 domain-containing protein</fullName>
    </recommendedName>
</protein>
<dbReference type="RefSeq" id="WP_095795298.1">
    <property type="nucleotide sequence ID" value="NZ_NSFD01000059.1"/>
</dbReference>
<gene>
    <name evidence="3" type="ORF">CKJ66_27475</name>
</gene>
<keyword evidence="1" id="KW-0732">Signal</keyword>
<feature type="domain" description="DUF732" evidence="2">
    <location>
        <begin position="38"/>
        <end position="105"/>
    </location>
</feature>
<dbReference type="EMBL" id="NSFD01000059">
    <property type="protein sequence ID" value="PBA23587.1"/>
    <property type="molecule type" value="Genomic_DNA"/>
</dbReference>
<name>A0A2A2ZAK8_MYCAV</name>
<comment type="caution">
    <text evidence="3">The sequence shown here is derived from an EMBL/GenBank/DDBJ whole genome shotgun (WGS) entry which is preliminary data.</text>
</comment>
<dbReference type="AlphaFoldDB" id="A0A2A2ZAK8"/>
<accession>A0A2A2ZAK8</accession>
<dbReference type="Proteomes" id="UP000217768">
    <property type="component" value="Unassembled WGS sequence"/>
</dbReference>
<proteinExistence type="predicted"/>
<evidence type="ECO:0000313" key="4">
    <source>
        <dbReference type="Proteomes" id="UP000217768"/>
    </source>
</evidence>